<dbReference type="EMBL" id="EQ973820">
    <property type="protein sequence ID" value="EEF44657.1"/>
    <property type="molecule type" value="Genomic_DNA"/>
</dbReference>
<feature type="coiled-coil region" evidence="1">
    <location>
        <begin position="12"/>
        <end position="39"/>
    </location>
</feature>
<sequence length="64" mass="7526">MEIVEPQGTSRKTNAQKNLAKLEERIVALQRADRIKNREQITNLEKKLVVEIQDEKATWHKSRN</sequence>
<proteinExistence type="predicted"/>
<dbReference type="InParanoid" id="B9RVF6"/>
<accession>B9RVF6</accession>
<dbReference type="Proteomes" id="UP000008311">
    <property type="component" value="Unassembled WGS sequence"/>
</dbReference>
<name>B9RVF6_RICCO</name>
<evidence type="ECO:0000313" key="2">
    <source>
        <dbReference type="EMBL" id="EEF44657.1"/>
    </source>
</evidence>
<evidence type="ECO:0000313" key="3">
    <source>
        <dbReference type="Proteomes" id="UP000008311"/>
    </source>
</evidence>
<gene>
    <name evidence="2" type="ORF">RCOM_1135290</name>
</gene>
<reference evidence="3" key="1">
    <citation type="journal article" date="2010" name="Nat. Biotechnol.">
        <title>Draft genome sequence of the oilseed species Ricinus communis.</title>
        <authorList>
            <person name="Chan A.P."/>
            <person name="Crabtree J."/>
            <person name="Zhao Q."/>
            <person name="Lorenzi H."/>
            <person name="Orvis J."/>
            <person name="Puiu D."/>
            <person name="Melake-Berhan A."/>
            <person name="Jones K.M."/>
            <person name="Redman J."/>
            <person name="Chen G."/>
            <person name="Cahoon E.B."/>
            <person name="Gedil M."/>
            <person name="Stanke M."/>
            <person name="Haas B.J."/>
            <person name="Wortman J.R."/>
            <person name="Fraser-Liggett C.M."/>
            <person name="Ravel J."/>
            <person name="Rabinowicz P.D."/>
        </authorList>
    </citation>
    <scope>NUCLEOTIDE SEQUENCE [LARGE SCALE GENOMIC DNA]</scope>
    <source>
        <strain evidence="3">cv. Hale</strain>
    </source>
</reference>
<keyword evidence="1" id="KW-0175">Coiled coil</keyword>
<organism evidence="2 3">
    <name type="scientific">Ricinus communis</name>
    <name type="common">Castor bean</name>
    <dbReference type="NCBI Taxonomy" id="3988"/>
    <lineage>
        <taxon>Eukaryota</taxon>
        <taxon>Viridiplantae</taxon>
        <taxon>Streptophyta</taxon>
        <taxon>Embryophyta</taxon>
        <taxon>Tracheophyta</taxon>
        <taxon>Spermatophyta</taxon>
        <taxon>Magnoliopsida</taxon>
        <taxon>eudicotyledons</taxon>
        <taxon>Gunneridae</taxon>
        <taxon>Pentapetalae</taxon>
        <taxon>rosids</taxon>
        <taxon>fabids</taxon>
        <taxon>Malpighiales</taxon>
        <taxon>Euphorbiaceae</taxon>
        <taxon>Acalyphoideae</taxon>
        <taxon>Acalypheae</taxon>
        <taxon>Ricinus</taxon>
    </lineage>
</organism>
<protein>
    <submittedName>
        <fullName evidence="2">Uncharacterized protein</fullName>
    </submittedName>
</protein>
<keyword evidence="3" id="KW-1185">Reference proteome</keyword>
<evidence type="ECO:0000256" key="1">
    <source>
        <dbReference type="SAM" id="Coils"/>
    </source>
</evidence>
<dbReference type="AlphaFoldDB" id="B9RVF6"/>